<comment type="caution">
    <text evidence="1">The sequence shown here is derived from an EMBL/GenBank/DDBJ whole genome shotgun (WGS) entry which is preliminary data.</text>
</comment>
<dbReference type="OrthoDB" id="437669at2759"/>
<dbReference type="EMBL" id="LSRX01000128">
    <property type="protein sequence ID" value="OLQ07932.1"/>
    <property type="molecule type" value="Genomic_DNA"/>
</dbReference>
<sequence length="175" mass="19060">MRGGGHCAQRRLDIDLLAAASTSARTIGLGIGQDVADDFRFAAPHAEPEPEFEFFDRREEVLKQSLDAMKQSYAFQVLAGFLFLLAASLQGCGCDTTKATECISTWEQFVIDNQNDILDGAVTRPCAALKDMVNCIMDLNCCEDYEISQSMNNGINAISQNGGCTGDNELPNCNF</sequence>
<reference evidence="1 2" key="1">
    <citation type="submission" date="2016-02" db="EMBL/GenBank/DDBJ databases">
        <title>Genome analysis of coral dinoflagellate symbionts highlights evolutionary adaptations to a symbiotic lifestyle.</title>
        <authorList>
            <person name="Aranda M."/>
            <person name="Li Y."/>
            <person name="Liew Y.J."/>
            <person name="Baumgarten S."/>
            <person name="Simakov O."/>
            <person name="Wilson M."/>
            <person name="Piel J."/>
            <person name="Ashoor H."/>
            <person name="Bougouffa S."/>
            <person name="Bajic V.B."/>
            <person name="Ryu T."/>
            <person name="Ravasi T."/>
            <person name="Bayer T."/>
            <person name="Micklem G."/>
            <person name="Kim H."/>
            <person name="Bhak J."/>
            <person name="Lajeunesse T.C."/>
            <person name="Voolstra C.R."/>
        </authorList>
    </citation>
    <scope>NUCLEOTIDE SEQUENCE [LARGE SCALE GENOMIC DNA]</scope>
    <source>
        <strain evidence="1 2">CCMP2467</strain>
    </source>
</reference>
<evidence type="ECO:0000313" key="1">
    <source>
        <dbReference type="EMBL" id="OLQ07932.1"/>
    </source>
</evidence>
<protein>
    <submittedName>
        <fullName evidence="1">Uncharacterized protein</fullName>
    </submittedName>
</protein>
<accession>A0A1Q9EKH6</accession>
<name>A0A1Q9EKH6_SYMMI</name>
<evidence type="ECO:0000313" key="2">
    <source>
        <dbReference type="Proteomes" id="UP000186817"/>
    </source>
</evidence>
<dbReference type="AlphaFoldDB" id="A0A1Q9EKH6"/>
<gene>
    <name evidence="1" type="ORF">AK812_SmicGene8597</name>
</gene>
<keyword evidence="2" id="KW-1185">Reference proteome</keyword>
<proteinExistence type="predicted"/>
<organism evidence="1 2">
    <name type="scientific">Symbiodinium microadriaticum</name>
    <name type="common">Dinoflagellate</name>
    <name type="synonym">Zooxanthella microadriatica</name>
    <dbReference type="NCBI Taxonomy" id="2951"/>
    <lineage>
        <taxon>Eukaryota</taxon>
        <taxon>Sar</taxon>
        <taxon>Alveolata</taxon>
        <taxon>Dinophyceae</taxon>
        <taxon>Suessiales</taxon>
        <taxon>Symbiodiniaceae</taxon>
        <taxon>Symbiodinium</taxon>
    </lineage>
</organism>
<dbReference type="Proteomes" id="UP000186817">
    <property type="component" value="Unassembled WGS sequence"/>
</dbReference>